<feature type="non-terminal residue" evidence="3">
    <location>
        <position position="1"/>
    </location>
</feature>
<sequence>WGDVLDVGEIRLSDEEASRLPQDTARLYGGEKGYAGVLEVFHQLHCLNRICKKFYNLSKPIDDEGDSDNLSRWHDKHCFNYLWQTLLCHDDVSVMTTTWNEEQQAFNADFVVTKQCRNFEVIHNWAKNREAKVKPPGDTHPGRIEVE</sequence>
<name>A0A6A5V306_9PLEO</name>
<gene>
    <name evidence="3" type="ORF">BU23DRAFT_469872</name>
</gene>
<protein>
    <submittedName>
        <fullName evidence="3">Uncharacterized protein</fullName>
    </submittedName>
</protein>
<proteinExistence type="inferred from homology"/>
<dbReference type="Proteomes" id="UP000800036">
    <property type="component" value="Unassembled WGS sequence"/>
</dbReference>
<comment type="pathway">
    <text evidence="1">Mycotoxin biosynthesis.</text>
</comment>
<dbReference type="AlphaFoldDB" id="A0A6A5V306"/>
<accession>A0A6A5V306</accession>
<evidence type="ECO:0000313" key="3">
    <source>
        <dbReference type="EMBL" id="KAF1971843.1"/>
    </source>
</evidence>
<evidence type="ECO:0000313" key="4">
    <source>
        <dbReference type="Proteomes" id="UP000800036"/>
    </source>
</evidence>
<keyword evidence="4" id="KW-1185">Reference proteome</keyword>
<comment type="similarity">
    <text evidence="2">Belongs to the ustYa family.</text>
</comment>
<dbReference type="PANTHER" id="PTHR33365:SF4">
    <property type="entry name" value="CYCLOCHLOROTINE BIOSYNTHESIS PROTEIN O"/>
    <property type="match status" value="1"/>
</dbReference>
<dbReference type="Pfam" id="PF11807">
    <property type="entry name" value="UstYa"/>
    <property type="match status" value="1"/>
</dbReference>
<dbReference type="OrthoDB" id="3687641at2759"/>
<dbReference type="GO" id="GO:0043386">
    <property type="term" value="P:mycotoxin biosynthetic process"/>
    <property type="evidence" value="ECO:0007669"/>
    <property type="project" value="InterPro"/>
</dbReference>
<evidence type="ECO:0000256" key="1">
    <source>
        <dbReference type="ARBA" id="ARBA00004685"/>
    </source>
</evidence>
<dbReference type="InterPro" id="IPR021765">
    <property type="entry name" value="UstYa-like"/>
</dbReference>
<organism evidence="3 4">
    <name type="scientific">Bimuria novae-zelandiae CBS 107.79</name>
    <dbReference type="NCBI Taxonomy" id="1447943"/>
    <lineage>
        <taxon>Eukaryota</taxon>
        <taxon>Fungi</taxon>
        <taxon>Dikarya</taxon>
        <taxon>Ascomycota</taxon>
        <taxon>Pezizomycotina</taxon>
        <taxon>Dothideomycetes</taxon>
        <taxon>Pleosporomycetidae</taxon>
        <taxon>Pleosporales</taxon>
        <taxon>Massarineae</taxon>
        <taxon>Didymosphaeriaceae</taxon>
        <taxon>Bimuria</taxon>
    </lineage>
</organism>
<reference evidence="3" key="1">
    <citation type="journal article" date="2020" name="Stud. Mycol.">
        <title>101 Dothideomycetes genomes: a test case for predicting lifestyles and emergence of pathogens.</title>
        <authorList>
            <person name="Haridas S."/>
            <person name="Albert R."/>
            <person name="Binder M."/>
            <person name="Bloem J."/>
            <person name="Labutti K."/>
            <person name="Salamov A."/>
            <person name="Andreopoulos B."/>
            <person name="Baker S."/>
            <person name="Barry K."/>
            <person name="Bills G."/>
            <person name="Bluhm B."/>
            <person name="Cannon C."/>
            <person name="Castanera R."/>
            <person name="Culley D."/>
            <person name="Daum C."/>
            <person name="Ezra D."/>
            <person name="Gonzalez J."/>
            <person name="Henrissat B."/>
            <person name="Kuo A."/>
            <person name="Liang C."/>
            <person name="Lipzen A."/>
            <person name="Lutzoni F."/>
            <person name="Magnuson J."/>
            <person name="Mondo S."/>
            <person name="Nolan M."/>
            <person name="Ohm R."/>
            <person name="Pangilinan J."/>
            <person name="Park H.-J."/>
            <person name="Ramirez L."/>
            <person name="Alfaro M."/>
            <person name="Sun H."/>
            <person name="Tritt A."/>
            <person name="Yoshinaga Y."/>
            <person name="Zwiers L.-H."/>
            <person name="Turgeon B."/>
            <person name="Goodwin S."/>
            <person name="Spatafora J."/>
            <person name="Crous P."/>
            <person name="Grigoriev I."/>
        </authorList>
    </citation>
    <scope>NUCLEOTIDE SEQUENCE</scope>
    <source>
        <strain evidence="3">CBS 107.79</strain>
    </source>
</reference>
<evidence type="ECO:0000256" key="2">
    <source>
        <dbReference type="ARBA" id="ARBA00035112"/>
    </source>
</evidence>
<dbReference type="PANTHER" id="PTHR33365">
    <property type="entry name" value="YALI0B05434P"/>
    <property type="match status" value="1"/>
</dbReference>
<dbReference type="EMBL" id="ML976691">
    <property type="protein sequence ID" value="KAF1971843.1"/>
    <property type="molecule type" value="Genomic_DNA"/>
</dbReference>